<organism evidence="2 3">
    <name type="scientific">Sinimarinibacterium thermocellulolyticum</name>
    <dbReference type="NCBI Taxonomy" id="3170016"/>
    <lineage>
        <taxon>Bacteria</taxon>
        <taxon>Pseudomonadati</taxon>
        <taxon>Pseudomonadota</taxon>
        <taxon>Gammaproteobacteria</taxon>
        <taxon>Nevskiales</taxon>
        <taxon>Nevskiaceae</taxon>
        <taxon>Sinimarinibacterium</taxon>
    </lineage>
</organism>
<sequence length="137" mass="14918">MVKRTETLLESALKRIRVIRQGDIVQLVIDGGGALVTTTQDFLQAQKWASTKPATGNLVTDRGRLLEQIGALVSRPGSMVSTRGNAKQVEALAKLMKQGGYDLSEWMLPPELKNPQIPQPEQKPPSAPPPTDAHADR</sequence>
<gene>
    <name evidence="2" type="ORF">ABSH63_00255</name>
</gene>
<evidence type="ECO:0000256" key="1">
    <source>
        <dbReference type="SAM" id="MobiDB-lite"/>
    </source>
</evidence>
<proteinExistence type="predicted"/>
<dbReference type="RefSeq" id="WP_352886334.1">
    <property type="nucleotide sequence ID" value="NZ_JBEPIJ010000001.1"/>
</dbReference>
<dbReference type="Proteomes" id="UP001465331">
    <property type="component" value="Unassembled WGS sequence"/>
</dbReference>
<feature type="compositionally biased region" description="Pro residues" evidence="1">
    <location>
        <begin position="117"/>
        <end position="131"/>
    </location>
</feature>
<dbReference type="EMBL" id="JBEPIJ010000001">
    <property type="protein sequence ID" value="MES0872449.1"/>
    <property type="molecule type" value="Genomic_DNA"/>
</dbReference>
<accession>A0ABV2A5M7</accession>
<feature type="region of interest" description="Disordered" evidence="1">
    <location>
        <begin position="106"/>
        <end position="137"/>
    </location>
</feature>
<name>A0ABV2A5M7_9GAMM</name>
<reference evidence="2 3" key="1">
    <citation type="submission" date="2024-06" db="EMBL/GenBank/DDBJ databases">
        <authorList>
            <person name="Li Z."/>
            <person name="Jiang Y."/>
        </authorList>
    </citation>
    <scope>NUCLEOTIDE SEQUENCE [LARGE SCALE GENOMIC DNA]</scope>
    <source>
        <strain evidence="2 3">HSW-8</strain>
    </source>
</reference>
<comment type="caution">
    <text evidence="2">The sequence shown here is derived from an EMBL/GenBank/DDBJ whole genome shotgun (WGS) entry which is preliminary data.</text>
</comment>
<keyword evidence="3" id="KW-1185">Reference proteome</keyword>
<evidence type="ECO:0000313" key="2">
    <source>
        <dbReference type="EMBL" id="MES0872449.1"/>
    </source>
</evidence>
<protein>
    <submittedName>
        <fullName evidence="2">Uncharacterized protein</fullName>
    </submittedName>
</protein>
<evidence type="ECO:0000313" key="3">
    <source>
        <dbReference type="Proteomes" id="UP001465331"/>
    </source>
</evidence>